<dbReference type="OrthoDB" id="95907at2759"/>
<name>A0A8H7VCS2_9FUNG</name>
<sequence>MEADVKFLEIFFATFFEDVGYQLIAPSCYDELGLNAANMVLWLNKSLNRYIEGVKHELSSILEDDAIHLAERFDSFYGETSFFRSHRGHVLPGSYTLGSATSSSITGSSSHAAVLVGPMPIEVDNTEHFRRKRYGQAKWPFFRKGFEGKSLFSLL</sequence>
<gene>
    <name evidence="1" type="ORF">INT45_008408</name>
</gene>
<dbReference type="Proteomes" id="UP000646827">
    <property type="component" value="Unassembled WGS sequence"/>
</dbReference>
<comment type="caution">
    <text evidence="1">The sequence shown here is derived from an EMBL/GenBank/DDBJ whole genome shotgun (WGS) entry which is preliminary data.</text>
</comment>
<accession>A0A8H7VCS2</accession>
<reference evidence="1 2" key="1">
    <citation type="submission" date="2020-12" db="EMBL/GenBank/DDBJ databases">
        <title>Metabolic potential, ecology and presence of endohyphal bacteria is reflected in genomic diversity of Mucoromycotina.</title>
        <authorList>
            <person name="Muszewska A."/>
            <person name="Okrasinska A."/>
            <person name="Steczkiewicz K."/>
            <person name="Drgas O."/>
            <person name="Orlowska M."/>
            <person name="Perlinska-Lenart U."/>
            <person name="Aleksandrzak-Piekarczyk T."/>
            <person name="Szatraj K."/>
            <person name="Zielenkiewicz U."/>
            <person name="Pilsyk S."/>
            <person name="Malc E."/>
            <person name="Mieczkowski P."/>
            <person name="Kruszewska J.S."/>
            <person name="Biernat P."/>
            <person name="Pawlowska J."/>
        </authorList>
    </citation>
    <scope>NUCLEOTIDE SEQUENCE [LARGE SCALE GENOMIC DNA]</scope>
    <source>
        <strain evidence="1 2">CBS 142.35</strain>
    </source>
</reference>
<proteinExistence type="predicted"/>
<dbReference type="AlphaFoldDB" id="A0A8H7VCS2"/>
<organism evidence="1 2">
    <name type="scientific">Circinella minor</name>
    <dbReference type="NCBI Taxonomy" id="1195481"/>
    <lineage>
        <taxon>Eukaryota</taxon>
        <taxon>Fungi</taxon>
        <taxon>Fungi incertae sedis</taxon>
        <taxon>Mucoromycota</taxon>
        <taxon>Mucoromycotina</taxon>
        <taxon>Mucoromycetes</taxon>
        <taxon>Mucorales</taxon>
        <taxon>Lichtheimiaceae</taxon>
        <taxon>Circinella</taxon>
    </lineage>
</organism>
<evidence type="ECO:0000313" key="2">
    <source>
        <dbReference type="Proteomes" id="UP000646827"/>
    </source>
</evidence>
<dbReference type="EMBL" id="JAEPRB010000498">
    <property type="protein sequence ID" value="KAG2215660.1"/>
    <property type="molecule type" value="Genomic_DNA"/>
</dbReference>
<protein>
    <submittedName>
        <fullName evidence="1">Uncharacterized protein</fullName>
    </submittedName>
</protein>
<evidence type="ECO:0000313" key="1">
    <source>
        <dbReference type="EMBL" id="KAG2215660.1"/>
    </source>
</evidence>
<keyword evidence="2" id="KW-1185">Reference proteome</keyword>